<organism evidence="15 16">
    <name type="scientific">Acidihalobacter ferrooxydans</name>
    <dbReference type="NCBI Taxonomy" id="1765967"/>
    <lineage>
        <taxon>Bacteria</taxon>
        <taxon>Pseudomonadati</taxon>
        <taxon>Pseudomonadota</taxon>
        <taxon>Gammaproteobacteria</taxon>
        <taxon>Chromatiales</taxon>
        <taxon>Ectothiorhodospiraceae</taxon>
        <taxon>Acidihalobacter</taxon>
    </lineage>
</organism>
<evidence type="ECO:0000256" key="11">
    <source>
        <dbReference type="RuleBase" id="RU003525"/>
    </source>
</evidence>
<dbReference type="InterPro" id="IPR010228">
    <property type="entry name" value="NADH_UbQ_OxRdtase_Gsu"/>
</dbReference>
<keyword evidence="8 11" id="KW-0520">NAD</keyword>
<accession>A0A1P8UJ41</accession>
<keyword evidence="11" id="KW-0001">2Fe-2S</keyword>
<evidence type="ECO:0000256" key="9">
    <source>
        <dbReference type="ARBA" id="ARBA00026021"/>
    </source>
</evidence>
<dbReference type="Pfam" id="PF13510">
    <property type="entry name" value="Fer2_4"/>
    <property type="match status" value="1"/>
</dbReference>
<dbReference type="Proteomes" id="UP000243807">
    <property type="component" value="Chromosome"/>
</dbReference>
<dbReference type="GO" id="GO:0016651">
    <property type="term" value="F:oxidoreductase activity, acting on NAD(P)H"/>
    <property type="evidence" value="ECO:0007669"/>
    <property type="project" value="InterPro"/>
</dbReference>
<dbReference type="SUPFAM" id="SSF53706">
    <property type="entry name" value="Formate dehydrogenase/DMSO reductase, domains 1-3"/>
    <property type="match status" value="1"/>
</dbReference>
<dbReference type="PROSITE" id="PS51085">
    <property type="entry name" value="2FE2S_FER_2"/>
    <property type="match status" value="1"/>
</dbReference>
<keyword evidence="4 11" id="KW-0479">Metal-binding</keyword>
<dbReference type="Gene3D" id="3.30.200.210">
    <property type="match status" value="1"/>
</dbReference>
<evidence type="ECO:0000256" key="10">
    <source>
        <dbReference type="ARBA" id="ARBA00047712"/>
    </source>
</evidence>
<dbReference type="PROSITE" id="PS00642">
    <property type="entry name" value="COMPLEX1_75K_2"/>
    <property type="match status" value="1"/>
</dbReference>
<dbReference type="InterPro" id="IPR001041">
    <property type="entry name" value="2Fe-2S_ferredoxin-type"/>
</dbReference>
<dbReference type="RefSeq" id="WP_076837483.1">
    <property type="nucleotide sequence ID" value="NZ_CP019434.1"/>
</dbReference>
<dbReference type="OrthoDB" id="9810782at2"/>
<dbReference type="FunFam" id="3.10.20.740:FF:000001">
    <property type="entry name" value="NADH-quinone oxidoreductase subunit G"/>
    <property type="match status" value="1"/>
</dbReference>
<comment type="cofactor">
    <cofactor evidence="1 11">
        <name>[4Fe-4S] cluster</name>
        <dbReference type="ChEBI" id="CHEBI:49883"/>
    </cofactor>
</comment>
<evidence type="ECO:0000256" key="2">
    <source>
        <dbReference type="ARBA" id="ARBA00005404"/>
    </source>
</evidence>
<dbReference type="PANTHER" id="PTHR43105">
    <property type="entry name" value="RESPIRATORY NITRATE REDUCTASE"/>
    <property type="match status" value="1"/>
</dbReference>
<feature type="domain" description="2Fe-2S ferredoxin-type" evidence="12">
    <location>
        <begin position="5"/>
        <end position="83"/>
    </location>
</feature>
<keyword evidence="6 11" id="KW-0408">Iron</keyword>
<dbReference type="PROSITE" id="PS51839">
    <property type="entry name" value="4FE4S_HC3"/>
    <property type="match status" value="1"/>
</dbReference>
<comment type="subunit">
    <text evidence="9">Composed of 13 different subunits. Subunits NuoCD, E, F, and G constitute the peripheral sector of the complex.</text>
</comment>
<dbReference type="CDD" id="cd00207">
    <property type="entry name" value="fer2"/>
    <property type="match status" value="1"/>
</dbReference>
<dbReference type="InterPro" id="IPR006963">
    <property type="entry name" value="Mopterin_OxRdtase_4Fe-4S_dom"/>
</dbReference>
<evidence type="ECO:0000256" key="3">
    <source>
        <dbReference type="ARBA" id="ARBA00022485"/>
    </source>
</evidence>
<evidence type="ECO:0000259" key="14">
    <source>
        <dbReference type="PROSITE" id="PS51839"/>
    </source>
</evidence>
<dbReference type="InterPro" id="IPR006656">
    <property type="entry name" value="Mopterin_OxRdtase"/>
</dbReference>
<dbReference type="GO" id="GO:0042773">
    <property type="term" value="P:ATP synthesis coupled electron transport"/>
    <property type="evidence" value="ECO:0007669"/>
    <property type="project" value="InterPro"/>
</dbReference>
<dbReference type="EMBL" id="CP019434">
    <property type="protein sequence ID" value="APZ43859.1"/>
    <property type="molecule type" value="Genomic_DNA"/>
</dbReference>
<dbReference type="STRING" id="1765967.BW247_12810"/>
<keyword evidence="3 11" id="KW-0004">4Fe-4S</keyword>
<dbReference type="GO" id="GO:0046872">
    <property type="term" value="F:metal ion binding"/>
    <property type="evidence" value="ECO:0007669"/>
    <property type="project" value="UniProtKB-UniRule"/>
</dbReference>
<dbReference type="Pfam" id="PF22151">
    <property type="entry name" value="Fer4_NDSU1"/>
    <property type="match status" value="1"/>
</dbReference>
<dbReference type="NCBIfam" id="TIGR01973">
    <property type="entry name" value="NuoG"/>
    <property type="match status" value="1"/>
</dbReference>
<gene>
    <name evidence="15" type="ORF">BW247_12810</name>
</gene>
<comment type="function">
    <text evidence="11">NDH-1 shuttles electrons from NADH, via FMN and iron-sulfur (Fe-S) centers, to quinones in the respiratory chain. Couples the redox reaction to proton translocation (for every two electrons transferred, four hydrogen ions are translocated across the cytoplasmic membrane), and thus conserves the redox energy in a proton gradient.</text>
</comment>
<dbReference type="SUPFAM" id="SSF54292">
    <property type="entry name" value="2Fe-2S ferredoxin-like"/>
    <property type="match status" value="1"/>
</dbReference>
<comment type="catalytic activity">
    <reaction evidence="10 11">
        <text>a quinone + NADH + 5 H(+)(in) = a quinol + NAD(+) + 4 H(+)(out)</text>
        <dbReference type="Rhea" id="RHEA:57888"/>
        <dbReference type="ChEBI" id="CHEBI:15378"/>
        <dbReference type="ChEBI" id="CHEBI:24646"/>
        <dbReference type="ChEBI" id="CHEBI:57540"/>
        <dbReference type="ChEBI" id="CHEBI:57945"/>
        <dbReference type="ChEBI" id="CHEBI:132124"/>
    </reaction>
</comment>
<dbReference type="InterPro" id="IPR036010">
    <property type="entry name" value="2Fe-2S_ferredoxin-like_sf"/>
</dbReference>
<dbReference type="GO" id="GO:0048038">
    <property type="term" value="F:quinone binding"/>
    <property type="evidence" value="ECO:0007669"/>
    <property type="project" value="UniProtKB-UniRule"/>
</dbReference>
<comment type="cofactor">
    <cofactor evidence="11">
        <name>[2Fe-2S] cluster</name>
        <dbReference type="ChEBI" id="CHEBI:190135"/>
    </cofactor>
    <text evidence="11">Binds 1 [2Fe-2S] cluster per subunit.</text>
</comment>
<feature type="domain" description="4Fe-4S Mo/W bis-MGD-type" evidence="13">
    <location>
        <begin position="220"/>
        <end position="276"/>
    </location>
</feature>
<dbReference type="Gene3D" id="3.10.20.740">
    <property type="match status" value="1"/>
</dbReference>
<dbReference type="SUPFAM" id="SSF54862">
    <property type="entry name" value="4Fe-4S ferredoxins"/>
    <property type="match status" value="1"/>
</dbReference>
<evidence type="ECO:0000256" key="4">
    <source>
        <dbReference type="ARBA" id="ARBA00022723"/>
    </source>
</evidence>
<dbReference type="EC" id="7.1.1.-" evidence="11"/>
<dbReference type="PROSITE" id="PS51669">
    <property type="entry name" value="4FE4S_MOW_BIS_MGD"/>
    <property type="match status" value="1"/>
</dbReference>
<evidence type="ECO:0000259" key="12">
    <source>
        <dbReference type="PROSITE" id="PS51085"/>
    </source>
</evidence>
<dbReference type="InterPro" id="IPR050123">
    <property type="entry name" value="Prok_molybdopt-oxidoreductase"/>
</dbReference>
<evidence type="ECO:0000256" key="6">
    <source>
        <dbReference type="ARBA" id="ARBA00023004"/>
    </source>
</evidence>
<sequence length="794" mass="84884">MSKDQQITIQIDGVSYPAPRGAMLIEVADAHGVEIPRFCYHKKLSVAANCRMCLVELERAPKPLPACATPVQDGMKVHTRSPLALAAQQGMMEFLLINHPLDCPICDQGGECELQDVAMGFGRDVSQYVEAKRVVPDPDIGPLVATDMTRCIHCTRCVRFGDEIAGLRELGATGRGEFMRIGTYVAHTLESELSGNIIDLCPVGALTAKPSRFSGRAWEMIQHAGVATHDCVGSNVYAHTLNGKIVRVVPRDNEAINETWIADRDRFSYEGLYADDRLRTPKIKVRGRWEDADWESAMAKVAEGLRDQAPDNVGALISPSATLEEAYLLQKALRGIGVLSIDHRLQQLDFSAAACDPLFPWLGQPVAALEENDAVLLIGANPRKDQPMLGHRLRKAALDGARIMDVNPRAFEFTHAMAERQIVAPQAMGEALADLLAAVCAEQKVAAPAWLGKREPAVGAVRMAKNLCSAKQASVLLGGLAINHPDASALRVLASEIATRSGAQLGSLSLGGNAAGAWIAGAVPHRGPAGQSLAEAGYDAQAMLANPRAAYVLYGVEPEYDCAVPARALEALRQANFVVAFSAYANSSAMDYADVLLPIGLSAETSGTVINAEGRWQSFRGMTLPPDEARPGWKVLRVLGNLLDLRGFDYMSSEEVRDELKAALKPDMTFSNHIDAGGDFTLRWQHAGAPLMRSGGLGLYAIDAQVRRAEALQRTPDAQRQVGIALNATERERLGLADAAQAQVSQGDWVAVLNLQTDDALPDGVAWIPAGVAGTEALGATCGPVTLTAVGGAA</sequence>
<dbReference type="KEGG" id="afy:BW247_12810"/>
<dbReference type="Pfam" id="PF10588">
    <property type="entry name" value="NADH-G_4Fe-4S_3"/>
    <property type="match status" value="1"/>
</dbReference>
<name>A0A1P8UJ41_9GAMM</name>
<dbReference type="Gene3D" id="3.40.50.740">
    <property type="match status" value="1"/>
</dbReference>
<keyword evidence="16" id="KW-1185">Reference proteome</keyword>
<evidence type="ECO:0000256" key="8">
    <source>
        <dbReference type="ARBA" id="ARBA00023027"/>
    </source>
</evidence>
<dbReference type="AlphaFoldDB" id="A0A1P8UJ41"/>
<reference evidence="15 16" key="1">
    <citation type="submission" date="2017-01" db="EMBL/GenBank/DDBJ databases">
        <title>Draft sequence of Acidihalobacter ferrooxidans strain DSM 14175 (strain V8).</title>
        <authorList>
            <person name="Khaleque H.N."/>
            <person name="Ramsay J.P."/>
            <person name="Murphy R.J.T."/>
            <person name="Kaksonen A.H."/>
            <person name="Boxall N.J."/>
            <person name="Watkin E.L.J."/>
        </authorList>
    </citation>
    <scope>NUCLEOTIDE SEQUENCE [LARGE SCALE GENOMIC DNA]</scope>
    <source>
        <strain evidence="15 16">V8</strain>
    </source>
</reference>
<evidence type="ECO:0000256" key="5">
    <source>
        <dbReference type="ARBA" id="ARBA00022967"/>
    </source>
</evidence>
<evidence type="ECO:0000259" key="13">
    <source>
        <dbReference type="PROSITE" id="PS51669"/>
    </source>
</evidence>
<dbReference type="PROSITE" id="PS00643">
    <property type="entry name" value="COMPLEX1_75K_3"/>
    <property type="match status" value="1"/>
</dbReference>
<keyword evidence="7 11" id="KW-0411">Iron-sulfur</keyword>
<feature type="domain" description="4Fe-4S His(Cys)3-ligated-type" evidence="14">
    <location>
        <begin position="83"/>
        <end position="122"/>
    </location>
</feature>
<dbReference type="InterPro" id="IPR000283">
    <property type="entry name" value="NADH_UbQ_OxRdtase_75kDa_su_CS"/>
</dbReference>
<dbReference type="PANTHER" id="PTHR43105:SF13">
    <property type="entry name" value="NADH-UBIQUINONE OXIDOREDUCTASE 75 KDA SUBUNIT, MITOCHONDRIAL"/>
    <property type="match status" value="1"/>
</dbReference>
<keyword evidence="11" id="KW-0874">Quinone</keyword>
<dbReference type="InterPro" id="IPR019574">
    <property type="entry name" value="NADH_UbQ_OxRdtase_Gsu_4Fe4S-bd"/>
</dbReference>
<dbReference type="GO" id="GO:0016020">
    <property type="term" value="C:membrane"/>
    <property type="evidence" value="ECO:0007669"/>
    <property type="project" value="InterPro"/>
</dbReference>
<protein>
    <recommendedName>
        <fullName evidence="11">NADH-quinone oxidoreductase</fullName>
        <ecNumber evidence="11">7.1.1.-</ecNumber>
    </recommendedName>
</protein>
<evidence type="ECO:0000256" key="1">
    <source>
        <dbReference type="ARBA" id="ARBA00001966"/>
    </source>
</evidence>
<dbReference type="GO" id="GO:0051537">
    <property type="term" value="F:2 iron, 2 sulfur cluster binding"/>
    <property type="evidence" value="ECO:0007669"/>
    <property type="project" value="UniProtKB-UniRule"/>
</dbReference>
<dbReference type="Pfam" id="PF22117">
    <property type="entry name" value="Fer4_Nqo3"/>
    <property type="match status" value="1"/>
</dbReference>
<proteinExistence type="inferred from homology"/>
<comment type="similarity">
    <text evidence="2 11">Belongs to the complex I 75 kDa subunit family.</text>
</comment>
<evidence type="ECO:0000313" key="16">
    <source>
        <dbReference type="Proteomes" id="UP000243807"/>
    </source>
</evidence>
<evidence type="ECO:0000313" key="15">
    <source>
        <dbReference type="EMBL" id="APZ43859.1"/>
    </source>
</evidence>
<dbReference type="GO" id="GO:0051539">
    <property type="term" value="F:4 iron, 4 sulfur cluster binding"/>
    <property type="evidence" value="ECO:0007669"/>
    <property type="project" value="UniProtKB-KW"/>
</dbReference>
<keyword evidence="5 11" id="KW-1278">Translocase</keyword>
<dbReference type="SMART" id="SM00929">
    <property type="entry name" value="NADH-G_4Fe-4S_3"/>
    <property type="match status" value="1"/>
</dbReference>
<dbReference type="PROSITE" id="PS00641">
    <property type="entry name" value="COMPLEX1_75K_1"/>
    <property type="match status" value="1"/>
</dbReference>
<evidence type="ECO:0000256" key="7">
    <source>
        <dbReference type="ARBA" id="ARBA00023014"/>
    </source>
</evidence>
<dbReference type="Gene3D" id="3.40.228.10">
    <property type="entry name" value="Dimethylsulfoxide Reductase, domain 2"/>
    <property type="match status" value="1"/>
</dbReference>
<dbReference type="FunFam" id="3.30.70.20:FF:000002">
    <property type="entry name" value="NADH-ubiquinone oxidoreductase 75 kDa subunit"/>
    <property type="match status" value="1"/>
</dbReference>
<dbReference type="GO" id="GO:0008137">
    <property type="term" value="F:NADH dehydrogenase (ubiquinone) activity"/>
    <property type="evidence" value="ECO:0007669"/>
    <property type="project" value="UniProtKB-UniRule"/>
</dbReference>
<dbReference type="InterPro" id="IPR054351">
    <property type="entry name" value="NADH_UbQ_OxRdtase_ferredoxin"/>
</dbReference>
<dbReference type="Gene3D" id="3.30.70.20">
    <property type="match status" value="1"/>
</dbReference>
<dbReference type="Pfam" id="PF00384">
    <property type="entry name" value="Molybdopterin"/>
    <property type="match status" value="1"/>
</dbReference>